<name>A0A9X4KTN3_9BACL</name>
<evidence type="ECO:0000313" key="3">
    <source>
        <dbReference type="Proteomes" id="UP001153404"/>
    </source>
</evidence>
<dbReference type="Pfam" id="PF14526">
    <property type="entry name" value="Cass2"/>
    <property type="match status" value="1"/>
</dbReference>
<keyword evidence="3" id="KW-1185">Reference proteome</keyword>
<feature type="domain" description="AraC effector-binding" evidence="1">
    <location>
        <begin position="2"/>
        <end position="158"/>
    </location>
</feature>
<dbReference type="AlphaFoldDB" id="A0A9X4KTN3"/>
<dbReference type="InterPro" id="IPR029441">
    <property type="entry name" value="Cass2"/>
</dbReference>
<gene>
    <name evidence="2" type="ORF">OMP40_15215</name>
</gene>
<reference evidence="2" key="1">
    <citation type="submission" date="2022-10" db="EMBL/GenBank/DDBJ databases">
        <title>Comparative genomic analysis of Cohnella hashimotonis sp. nov., isolated from the International Space Station.</title>
        <authorList>
            <person name="Simpson A."/>
            <person name="Venkateswaran K."/>
        </authorList>
    </citation>
    <scope>NUCLEOTIDE SEQUENCE</scope>
    <source>
        <strain evidence="2">DSM 28161</strain>
    </source>
</reference>
<evidence type="ECO:0000259" key="1">
    <source>
        <dbReference type="SMART" id="SM00871"/>
    </source>
</evidence>
<dbReference type="SMART" id="SM00871">
    <property type="entry name" value="AraC_E_bind"/>
    <property type="match status" value="1"/>
</dbReference>
<dbReference type="EMBL" id="JAPDIA010000003">
    <property type="protein sequence ID" value="MDG0810558.1"/>
    <property type="molecule type" value="Genomic_DNA"/>
</dbReference>
<dbReference type="SUPFAM" id="SSF55136">
    <property type="entry name" value="Probable bacterial effector-binding domain"/>
    <property type="match status" value="1"/>
</dbReference>
<accession>A0A9X4KTN3</accession>
<organism evidence="2 3">
    <name type="scientific">Cohnella rhizosphaerae</name>
    <dbReference type="NCBI Taxonomy" id="1457232"/>
    <lineage>
        <taxon>Bacteria</taxon>
        <taxon>Bacillati</taxon>
        <taxon>Bacillota</taxon>
        <taxon>Bacilli</taxon>
        <taxon>Bacillales</taxon>
        <taxon>Paenibacillaceae</taxon>
        <taxon>Cohnella</taxon>
    </lineage>
</organism>
<protein>
    <submittedName>
        <fullName evidence="2">GyrI-like domain-containing protein</fullName>
    </submittedName>
</protein>
<dbReference type="Gene3D" id="3.20.80.10">
    <property type="entry name" value="Regulatory factor, effector binding domain"/>
    <property type="match status" value="1"/>
</dbReference>
<evidence type="ECO:0000313" key="2">
    <source>
        <dbReference type="EMBL" id="MDG0810558.1"/>
    </source>
</evidence>
<dbReference type="InterPro" id="IPR010499">
    <property type="entry name" value="AraC_E-bd"/>
</dbReference>
<dbReference type="InterPro" id="IPR011256">
    <property type="entry name" value="Reg_factor_effector_dom_sf"/>
</dbReference>
<dbReference type="RefSeq" id="WP_277532450.1">
    <property type="nucleotide sequence ID" value="NZ_JAPDIA010000003.1"/>
</dbReference>
<sequence>MNHVRVETKPAFRLIGFKTALEGGTSIHAPQYSVQKTTFFKSKLENGQLPGIRPLAEGPYGYAAVAVEDGVARYYAGVVSAKPLPEHTDELRFPGGEYAVLSGQGGLSRLAFDRLEDQAFGSLFTEAYEYEYSGGPIAEVLLNGNPADAEVEVWVPVRKRQ</sequence>
<comment type="caution">
    <text evidence="2">The sequence shown here is derived from an EMBL/GenBank/DDBJ whole genome shotgun (WGS) entry which is preliminary data.</text>
</comment>
<dbReference type="Proteomes" id="UP001153404">
    <property type="component" value="Unassembled WGS sequence"/>
</dbReference>
<proteinExistence type="predicted"/>